<keyword evidence="14" id="KW-0460">Magnesium</keyword>
<dbReference type="Pfam" id="PF02933">
    <property type="entry name" value="CDC48_2"/>
    <property type="match status" value="1"/>
</dbReference>
<dbReference type="InterPro" id="IPR036028">
    <property type="entry name" value="SH3-like_dom_sf"/>
</dbReference>
<evidence type="ECO:0000256" key="7">
    <source>
        <dbReference type="ARBA" id="ARBA00022448"/>
    </source>
</evidence>
<keyword evidence="13" id="KW-0067">ATP-binding</keyword>
<evidence type="ECO:0000313" key="25">
    <source>
        <dbReference type="EMBL" id="KAI2658479.1"/>
    </source>
</evidence>
<evidence type="ECO:0000256" key="4">
    <source>
        <dbReference type="ARBA" id="ARBA00012674"/>
    </source>
</evidence>
<feature type="region of interest" description="Disordered" evidence="21">
    <location>
        <begin position="1"/>
        <end position="140"/>
    </location>
</feature>
<dbReference type="Gene3D" id="2.30.29.30">
    <property type="entry name" value="Pleckstrin-homology domain (PH domain)/Phosphotyrosine-binding domain (PTB)"/>
    <property type="match status" value="1"/>
</dbReference>
<dbReference type="SUPFAM" id="SSF50692">
    <property type="entry name" value="ADC-like"/>
    <property type="match status" value="1"/>
</dbReference>
<dbReference type="SMART" id="SM01073">
    <property type="entry name" value="CDC48_N"/>
    <property type="match status" value="1"/>
</dbReference>
<dbReference type="PROSITE" id="PS50003">
    <property type="entry name" value="PH_DOMAIN"/>
    <property type="match status" value="1"/>
</dbReference>
<evidence type="ECO:0000256" key="21">
    <source>
        <dbReference type="SAM" id="MobiDB-lite"/>
    </source>
</evidence>
<dbReference type="Gene3D" id="1.10.8.60">
    <property type="match status" value="2"/>
</dbReference>
<dbReference type="SUPFAM" id="SSF52540">
    <property type="entry name" value="P-loop containing nucleoside triphosphate hydrolases"/>
    <property type="match status" value="2"/>
</dbReference>
<dbReference type="InterPro" id="IPR011993">
    <property type="entry name" value="PH-like_dom_sf"/>
</dbReference>
<dbReference type="PANTHER" id="PTHR23078">
    <property type="entry name" value="VESICULAR-FUSION PROTEIN NSF"/>
    <property type="match status" value="1"/>
</dbReference>
<keyword evidence="6 20" id="KW-0728">SH3 domain</keyword>
<dbReference type="PROSITE" id="PS50010">
    <property type="entry name" value="DH_2"/>
    <property type="match status" value="1"/>
</dbReference>
<dbReference type="InterPro" id="IPR000219">
    <property type="entry name" value="DH_dom"/>
</dbReference>
<dbReference type="InterPro" id="IPR001452">
    <property type="entry name" value="SH3_domain"/>
</dbReference>
<keyword evidence="11" id="KW-0547">Nucleotide-binding</keyword>
<dbReference type="InterPro" id="IPR041569">
    <property type="entry name" value="AAA_lid_3"/>
</dbReference>
<dbReference type="PROSITE" id="PS50002">
    <property type="entry name" value="SH3"/>
    <property type="match status" value="1"/>
</dbReference>
<dbReference type="CDD" id="cd11793">
    <property type="entry name" value="SH3_ephexin1_like"/>
    <property type="match status" value="1"/>
</dbReference>
<evidence type="ECO:0000256" key="15">
    <source>
        <dbReference type="ARBA" id="ARBA00022927"/>
    </source>
</evidence>
<feature type="domain" description="DH" evidence="24">
    <location>
        <begin position="528"/>
        <end position="681"/>
    </location>
</feature>
<gene>
    <name evidence="25" type="ORF">H4Q32_016564</name>
</gene>
<dbReference type="InterPro" id="IPR047270">
    <property type="entry name" value="PH_ephexin"/>
</dbReference>
<dbReference type="Gene3D" id="2.30.30.40">
    <property type="entry name" value="SH3 Domains"/>
    <property type="match status" value="1"/>
</dbReference>
<accession>A0ABQ8M6E4</accession>
<dbReference type="Gene3D" id="2.40.40.20">
    <property type="match status" value="1"/>
</dbReference>
<dbReference type="Pfam" id="PF02359">
    <property type="entry name" value="CDC48_N"/>
    <property type="match status" value="1"/>
</dbReference>
<dbReference type="Pfam" id="PF00018">
    <property type="entry name" value="SH3_1"/>
    <property type="match status" value="1"/>
</dbReference>
<dbReference type="Proteomes" id="UP000830375">
    <property type="component" value="Unassembled WGS sequence"/>
</dbReference>
<evidence type="ECO:0000256" key="2">
    <source>
        <dbReference type="ARBA" id="ARBA00004496"/>
    </source>
</evidence>
<dbReference type="SMART" id="SM00326">
    <property type="entry name" value="SH3"/>
    <property type="match status" value="1"/>
</dbReference>
<evidence type="ECO:0000259" key="22">
    <source>
        <dbReference type="PROSITE" id="PS50002"/>
    </source>
</evidence>
<dbReference type="InterPro" id="IPR003338">
    <property type="entry name" value="CDC4_N-term_subdom"/>
</dbReference>
<feature type="compositionally biased region" description="Acidic residues" evidence="21">
    <location>
        <begin position="334"/>
        <end position="344"/>
    </location>
</feature>
<evidence type="ECO:0000256" key="12">
    <source>
        <dbReference type="ARBA" id="ARBA00022801"/>
    </source>
</evidence>
<feature type="region of interest" description="Disordered" evidence="21">
    <location>
        <begin position="227"/>
        <end position="438"/>
    </location>
</feature>
<feature type="compositionally biased region" description="Basic and acidic residues" evidence="21">
    <location>
        <begin position="194"/>
        <end position="208"/>
    </location>
</feature>
<dbReference type="SUPFAM" id="SSF50044">
    <property type="entry name" value="SH3-domain"/>
    <property type="match status" value="1"/>
</dbReference>
<evidence type="ECO:0000256" key="17">
    <source>
        <dbReference type="ARBA" id="ARBA00033363"/>
    </source>
</evidence>
<evidence type="ECO:0000256" key="13">
    <source>
        <dbReference type="ARBA" id="ARBA00022840"/>
    </source>
</evidence>
<name>A0ABQ8M6E4_LABRO</name>
<dbReference type="InterPro" id="IPR039812">
    <property type="entry name" value="Vesicle-fus_ATPase"/>
</dbReference>
<feature type="region of interest" description="Disordered" evidence="21">
    <location>
        <begin position="168"/>
        <end position="208"/>
    </location>
</feature>
<feature type="compositionally biased region" description="Acidic residues" evidence="21">
    <location>
        <begin position="232"/>
        <end position="250"/>
    </location>
</feature>
<keyword evidence="15" id="KW-0653">Protein transport</keyword>
<dbReference type="Gene3D" id="3.10.330.10">
    <property type="match status" value="1"/>
</dbReference>
<comment type="caution">
    <text evidence="25">The sequence shown here is derived from an EMBL/GenBank/DDBJ whole genome shotgun (WGS) entry which is preliminary data.</text>
</comment>
<evidence type="ECO:0000256" key="18">
    <source>
        <dbReference type="ARBA" id="ARBA00046527"/>
    </source>
</evidence>
<feature type="domain" description="SH3" evidence="22">
    <location>
        <begin position="845"/>
        <end position="906"/>
    </location>
</feature>
<keyword evidence="10" id="KW-0677">Repeat</keyword>
<dbReference type="CDD" id="cd00160">
    <property type="entry name" value="RhoGEF"/>
    <property type="match status" value="1"/>
</dbReference>
<dbReference type="EMBL" id="JACTAM010000012">
    <property type="protein sequence ID" value="KAI2658479.1"/>
    <property type="molecule type" value="Genomic_DNA"/>
</dbReference>
<dbReference type="InterPro" id="IPR035899">
    <property type="entry name" value="DBL_dom_sf"/>
</dbReference>
<dbReference type="InterPro" id="IPR027417">
    <property type="entry name" value="P-loop_NTPase"/>
</dbReference>
<feature type="region of interest" description="Disordered" evidence="21">
    <location>
        <begin position="1783"/>
        <end position="1805"/>
    </location>
</feature>
<feature type="compositionally biased region" description="Basic and acidic residues" evidence="21">
    <location>
        <begin position="417"/>
        <end position="428"/>
    </location>
</feature>
<dbReference type="SUPFAM" id="SSF50729">
    <property type="entry name" value="PH domain-like"/>
    <property type="match status" value="1"/>
</dbReference>
<evidence type="ECO:0000259" key="23">
    <source>
        <dbReference type="PROSITE" id="PS50003"/>
    </source>
</evidence>
<evidence type="ECO:0000256" key="14">
    <source>
        <dbReference type="ARBA" id="ARBA00022842"/>
    </source>
</evidence>
<feature type="compositionally biased region" description="Polar residues" evidence="21">
    <location>
        <begin position="25"/>
        <end position="45"/>
    </location>
</feature>
<dbReference type="SUPFAM" id="SSF48065">
    <property type="entry name" value="DBL homology domain (DH-domain)"/>
    <property type="match status" value="1"/>
</dbReference>
<dbReference type="CDD" id="cd01221">
    <property type="entry name" value="PH_ephexin"/>
    <property type="match status" value="1"/>
</dbReference>
<evidence type="ECO:0000256" key="11">
    <source>
        <dbReference type="ARBA" id="ARBA00022741"/>
    </source>
</evidence>
<keyword evidence="12" id="KW-0378">Hydrolase</keyword>
<dbReference type="Pfam" id="PF21964">
    <property type="entry name" value="NSF_ATPase_lid"/>
    <property type="match status" value="1"/>
</dbReference>
<comment type="subunit">
    <text evidence="18">Homohexamer. Interacts with GABARAP and GABARAPL2. Interacts with GRIA2. Interacts with PLK2, leading to disrupt the interaction with GRIA2. Interacts with MUSK; may regulate MUSK endocytosis and activity. Interacts with CDK16.</text>
</comment>
<dbReference type="Gene3D" id="1.20.900.10">
    <property type="entry name" value="Dbl homology (DH) domain"/>
    <property type="match status" value="1"/>
</dbReference>
<dbReference type="SMART" id="SM00325">
    <property type="entry name" value="RhoGEF"/>
    <property type="match status" value="1"/>
</dbReference>
<dbReference type="InterPro" id="IPR004201">
    <property type="entry name" value="Cdc48_dom2"/>
</dbReference>
<evidence type="ECO:0000256" key="19">
    <source>
        <dbReference type="ARBA" id="ARBA00048883"/>
    </source>
</evidence>
<sequence>MSSQESTNLPPKPEVKQRPPVPVKPSNNTSDASSVEDAASQTSGNVKKIVNKFSRPEAKISVGDTAKSASIEWRQQRPPAIKPRRKTRSTSLNTTGNAPPLPPKTRQNHSGQKDEVDSQEKQEGALSAVDGSRSGTVSQCSEMAEGLKRAFGKIKQNVFDAIEDLRVKEGEEGSTQRKSSKQKLTALITAGSKSEVHQSKQRREEPQCEKNCGCICHLQRPGMKLVWVPISEQDDDEGEDDEAEYSDTEDQNEKGVEEEKEDKPNKEPEPLSESLPENENKKEEPKIKKNKFQETRNLIEQQLRRKSDPGPPALITSVLPFPQTPLNAPKEPSLEEPEDPEESIYDLSLEVVTPPRSQKGSDTVSKDTPPAIPPRMPLDNRVPRIILSQSLARPASPLLPPKKGSPPANENDSAGADGEKCASTEKPPRPTPRRQKSVDLEAVQGNELYQSYTEAYIHKEIRRTVCRNISKTSMDFQMDPRITFSPEKGDKRLRSGSISNLKQSNLWRDQSAVQESGVLETLSPEECKYQESMFEVITSEMSYLRSLRVLTEHFMESSDLNDTLINMDKKTLFSNILRIQEVSERFLKDLEERLEESIIISDICDIIHYHAQHHFPAYIDYVRNQLYQEKTYSNLMQTNTPFATIITRLQESPVCQRLPFMSFLLLPFQRITRIKMLIEIIEECNTQVGKMKQMEELIQINGMLEFDKLKAVPIISQTRYLEKRGELQEINRAGTFLNLRPKFSPVYLFLFNDLLVIASKKSSERYVVLDHAHRSLVQVQPYRDDTAVPTLEHCFCLTLLENHQGRQMERVFKAPTQSDQQRWLAAFPNPDDPNNDQEEVIYEDWDCPQVQCVEQYVAKQADELNLERTEIINVVRKTNEGWYEGIRLSDGQKGWFPEANVLEITNEHVRRRNLRERYRVIQAAGIPMQAAKCPTDELSLTNCVVASEKDFKSGQHLTIKTTPTQKFVFTVKTHPSVVSGTIAFSLPQRKWAGISLNQDVEVSVYNFDPSRQYVGTMTLEIDFLQKKNVDSNPYDSDKMAIEFIQFFTAQAFSKGQQFAFSYCDKLFALVIKDIEAMDPSILRGEHSSSKKQKIEIGLLHGNSQVIFEKAESSSLNLIGKAKTRGSRQSIINPDWNFERMGIGGLDKEFSDIFRRAFASRVFPPDIVEQMVEAAVYVPFSAFRHRSRPLARAAGCSNEMAGLDSAKRLGGSLHQYTQFLPKLPPAKGHFSFPSHGLVLLLCKKSGGLPSLNLSLSSGCKHVKGILLFGPPGCGKTLMARQIGKMLNAREPKVVNGPEVLNKYVGESEANIRKLFADAEEEQKRLLSKIDGVEQLNNILVIGMTNRPDLIDEALLRPGRLEVKMEIGLPDETGRLQILNIHTAKMRQSNMLAKDVDIKELAVDTKNFSGAELEGLVRAAQSTAMNRHIKASTQVEVDTEKAQMLQVSRTDFLASLNNDIKPAFGTNQEDYSSYIMNGIVQWSNAVSDILGDGELLVQQTKNRPPHSGKTALAAKIAEDSQFPFIKICSPDKMIGFSETAKCQAIKKIFDDAYKSQLSCVVVDDIERLLATAMYNIMVGLHTKLTLVFHSTDFVPIGPRFSNLVLQALLVLLKKPPPRLLGGFQEEERATIAKQVKGRAMWLGIKKLQMLIEMSLQVRCRKTFSPCGLSRRLPESRLFLRNHLWFESVSNSITLWHHNENKSLQMHHRSRHTQVNRTPYSSSAFHLMPPEYRVNKFLALLREEQAIRFVFLKKGNYPSYPSFVARDIPCQEHRKGLKSQPLALSYCGGDNRGPPANLQDDVSTGMTE</sequence>
<dbReference type="InterPro" id="IPR001849">
    <property type="entry name" value="PH_domain"/>
</dbReference>
<protein>
    <recommendedName>
        <fullName evidence="5">Vesicle-fusing ATPase</fullName>
        <ecNumber evidence="4">3.6.4.6</ecNumber>
    </recommendedName>
    <alternativeName>
        <fullName evidence="17">N-ethylmaleimide-sensitive fusion protein</fullName>
    </alternativeName>
    <alternativeName>
        <fullName evidence="16">Vesicular-fusion protein NSF</fullName>
    </alternativeName>
</protein>
<dbReference type="Pfam" id="PF00004">
    <property type="entry name" value="AAA"/>
    <property type="match status" value="2"/>
</dbReference>
<feature type="compositionally biased region" description="Basic and acidic residues" evidence="21">
    <location>
        <begin position="251"/>
        <end position="269"/>
    </location>
</feature>
<keyword evidence="7" id="KW-0813">Transport</keyword>
<dbReference type="Gene3D" id="3.40.50.300">
    <property type="entry name" value="P-loop containing nucleotide triphosphate hydrolases"/>
    <property type="match status" value="3"/>
</dbReference>
<dbReference type="Pfam" id="PF00169">
    <property type="entry name" value="PH"/>
    <property type="match status" value="1"/>
</dbReference>
<dbReference type="Pfam" id="PF17862">
    <property type="entry name" value="AAA_lid_3"/>
    <property type="match status" value="1"/>
</dbReference>
<dbReference type="PANTHER" id="PTHR23078:SF3">
    <property type="entry name" value="VESICLE-FUSING ATPASE"/>
    <property type="match status" value="1"/>
</dbReference>
<keyword evidence="26" id="KW-1185">Reference proteome</keyword>
<evidence type="ECO:0000256" key="6">
    <source>
        <dbReference type="ARBA" id="ARBA00022443"/>
    </source>
</evidence>
<dbReference type="InterPro" id="IPR003960">
    <property type="entry name" value="ATPase_AAA_CS"/>
</dbReference>
<dbReference type="PROSITE" id="PS00674">
    <property type="entry name" value="AAA"/>
    <property type="match status" value="1"/>
</dbReference>
<evidence type="ECO:0000256" key="10">
    <source>
        <dbReference type="ARBA" id="ARBA00022737"/>
    </source>
</evidence>
<organism evidence="25 26">
    <name type="scientific">Labeo rohita</name>
    <name type="common">Indian major carp</name>
    <name type="synonym">Cyprinus rohita</name>
    <dbReference type="NCBI Taxonomy" id="84645"/>
    <lineage>
        <taxon>Eukaryota</taxon>
        <taxon>Metazoa</taxon>
        <taxon>Chordata</taxon>
        <taxon>Craniata</taxon>
        <taxon>Vertebrata</taxon>
        <taxon>Euteleostomi</taxon>
        <taxon>Actinopterygii</taxon>
        <taxon>Neopterygii</taxon>
        <taxon>Teleostei</taxon>
        <taxon>Ostariophysi</taxon>
        <taxon>Cypriniformes</taxon>
        <taxon>Cyprinidae</taxon>
        <taxon>Labeoninae</taxon>
        <taxon>Labeonini</taxon>
        <taxon>Labeo</taxon>
    </lineage>
</organism>
<dbReference type="InterPro" id="IPR009010">
    <property type="entry name" value="Asp_de-COase-like_dom_sf"/>
</dbReference>
<dbReference type="SUPFAM" id="SSF54585">
    <property type="entry name" value="Cdc48 domain 2-like"/>
    <property type="match status" value="1"/>
</dbReference>
<evidence type="ECO:0000256" key="1">
    <source>
        <dbReference type="ARBA" id="ARBA00001946"/>
    </source>
</evidence>
<comment type="similarity">
    <text evidence="3">Belongs to the AAA ATPase family.</text>
</comment>
<dbReference type="InterPro" id="IPR003959">
    <property type="entry name" value="ATPase_AAA_core"/>
</dbReference>
<feature type="compositionally biased region" description="Basic and acidic residues" evidence="21">
    <location>
        <begin position="111"/>
        <end position="123"/>
    </location>
</feature>
<evidence type="ECO:0000313" key="26">
    <source>
        <dbReference type="Proteomes" id="UP000830375"/>
    </source>
</evidence>
<comment type="cofactor">
    <cofactor evidence="1">
        <name>Mg(2+)</name>
        <dbReference type="ChEBI" id="CHEBI:18420"/>
    </cofactor>
</comment>
<evidence type="ECO:0000256" key="3">
    <source>
        <dbReference type="ARBA" id="ARBA00006914"/>
    </source>
</evidence>
<dbReference type="EC" id="3.6.4.6" evidence="4"/>
<evidence type="ECO:0000256" key="16">
    <source>
        <dbReference type="ARBA" id="ARBA00030543"/>
    </source>
</evidence>
<evidence type="ECO:0000256" key="5">
    <source>
        <dbReference type="ARBA" id="ARBA00019912"/>
    </source>
</evidence>
<evidence type="ECO:0000256" key="9">
    <source>
        <dbReference type="ARBA" id="ARBA00022723"/>
    </source>
</evidence>
<dbReference type="InterPro" id="IPR003593">
    <property type="entry name" value="AAA+_ATPase"/>
</dbReference>
<keyword evidence="8" id="KW-0963">Cytoplasm</keyword>
<evidence type="ECO:0000256" key="8">
    <source>
        <dbReference type="ARBA" id="ARBA00022490"/>
    </source>
</evidence>
<evidence type="ECO:0000256" key="20">
    <source>
        <dbReference type="PROSITE-ProRule" id="PRU00192"/>
    </source>
</evidence>
<dbReference type="SMART" id="SM00382">
    <property type="entry name" value="AAA"/>
    <property type="match status" value="2"/>
</dbReference>
<comment type="catalytic activity">
    <reaction evidence="19">
        <text>ATP + H2O = ADP + phosphate + H(+)</text>
        <dbReference type="Rhea" id="RHEA:13065"/>
        <dbReference type="ChEBI" id="CHEBI:15377"/>
        <dbReference type="ChEBI" id="CHEBI:15378"/>
        <dbReference type="ChEBI" id="CHEBI:30616"/>
        <dbReference type="ChEBI" id="CHEBI:43474"/>
        <dbReference type="ChEBI" id="CHEBI:456216"/>
        <dbReference type="EC" id="3.6.4.6"/>
    </reaction>
</comment>
<keyword evidence="9" id="KW-0479">Metal-binding</keyword>
<dbReference type="InterPro" id="IPR054419">
    <property type="entry name" value="NSF_ATPase_lid"/>
</dbReference>
<feature type="compositionally biased region" description="Low complexity" evidence="21">
    <location>
        <begin position="387"/>
        <end position="396"/>
    </location>
</feature>
<feature type="domain" description="PH" evidence="23">
    <location>
        <begin position="720"/>
        <end position="832"/>
    </location>
</feature>
<evidence type="ECO:0000259" key="24">
    <source>
        <dbReference type="PROSITE" id="PS50010"/>
    </source>
</evidence>
<dbReference type="InterPro" id="IPR029067">
    <property type="entry name" value="CDC48_domain_2-like_sf"/>
</dbReference>
<comment type="subcellular location">
    <subcellularLocation>
        <location evidence="2">Cytoplasm</location>
    </subcellularLocation>
</comment>
<reference evidence="25 26" key="1">
    <citation type="submission" date="2022-01" db="EMBL/GenBank/DDBJ databases">
        <title>A high-quality chromosome-level genome assembly of rohu carp, Labeo rohita.</title>
        <authorList>
            <person name="Arick M.A. II"/>
            <person name="Hsu C.-Y."/>
            <person name="Magbanua Z."/>
            <person name="Pechanova O."/>
            <person name="Grover C."/>
            <person name="Miller E."/>
            <person name="Thrash A."/>
            <person name="Ezzel L."/>
            <person name="Alam S."/>
            <person name="Benzie J."/>
            <person name="Hamilton M."/>
            <person name="Karsi A."/>
            <person name="Lawrence M.L."/>
            <person name="Peterson D.G."/>
        </authorList>
    </citation>
    <scope>NUCLEOTIDE SEQUENCE [LARGE SCALE GENOMIC DNA]</scope>
    <source>
        <strain evidence="26">BAU-BD-2019</strain>
        <tissue evidence="25">Blood</tissue>
    </source>
</reference>
<proteinExistence type="inferred from homology"/>
<feature type="compositionally biased region" description="Basic and acidic residues" evidence="21">
    <location>
        <begin position="278"/>
        <end position="294"/>
    </location>
</feature>
<dbReference type="Pfam" id="PF00621">
    <property type="entry name" value="RhoGEF"/>
    <property type="match status" value="1"/>
</dbReference>
<dbReference type="SMART" id="SM01072">
    <property type="entry name" value="CDC48_2"/>
    <property type="match status" value="1"/>
</dbReference>